<evidence type="ECO:0000313" key="3">
    <source>
        <dbReference type="Proteomes" id="UP000312594"/>
    </source>
</evidence>
<organism evidence="2 3">
    <name type="scientific">Eggerthella lenta</name>
    <name type="common">Eubacterium lentum</name>
    <dbReference type="NCBI Taxonomy" id="84112"/>
    <lineage>
        <taxon>Bacteria</taxon>
        <taxon>Bacillati</taxon>
        <taxon>Actinomycetota</taxon>
        <taxon>Coriobacteriia</taxon>
        <taxon>Eggerthellales</taxon>
        <taxon>Eggerthellaceae</taxon>
        <taxon>Eggerthella</taxon>
    </lineage>
</organism>
<comment type="caution">
    <text evidence="2">The sequence shown here is derived from an EMBL/GenBank/DDBJ whole genome shotgun (WGS) entry which is preliminary data.</text>
</comment>
<name>A0A5C5C303_EGGLN</name>
<evidence type="ECO:0000256" key="1">
    <source>
        <dbReference type="SAM" id="MobiDB-lite"/>
    </source>
</evidence>
<proteinExistence type="predicted"/>
<dbReference type="AlphaFoldDB" id="A0A5C5C303"/>
<reference evidence="2 3" key="1">
    <citation type="journal article" date="2005" name="Appl. Environ. Microbiol.">
        <title>Intestinal bacterial communities that produce active estrogen-like compounds enterodiol and enterolactone in humans.</title>
        <authorList>
            <person name="Clavel T."/>
            <person name="Henderson G."/>
            <person name="Alpert C.A."/>
            <person name="Philippe C."/>
            <person name="Rigottier-Gois L."/>
            <person name="Dore J."/>
            <person name="Blaut M."/>
        </authorList>
    </citation>
    <scope>NUCLEOTIDE SEQUENCE [LARGE SCALE GENOMIC DNA]</scope>
    <source>
        <strain evidence="2 3">SECO-MT75m2</strain>
    </source>
</reference>
<gene>
    <name evidence="2" type="ORF">FIC87_04520</name>
</gene>
<sequence>MGRPAGFWFGTAETRRIADRPPPLAPTSHRPPPPVPNGSPTDRPSPASCSFRLATAFHYR</sequence>
<feature type="compositionally biased region" description="Pro residues" evidence="1">
    <location>
        <begin position="20"/>
        <end position="37"/>
    </location>
</feature>
<protein>
    <submittedName>
        <fullName evidence="2">Uncharacterized protein</fullName>
    </submittedName>
</protein>
<evidence type="ECO:0000313" key="2">
    <source>
        <dbReference type="EMBL" id="TNU92958.1"/>
    </source>
</evidence>
<dbReference type="Proteomes" id="UP000312594">
    <property type="component" value="Unassembled WGS sequence"/>
</dbReference>
<feature type="region of interest" description="Disordered" evidence="1">
    <location>
        <begin position="1"/>
        <end position="49"/>
    </location>
</feature>
<dbReference type="EMBL" id="VEVP01000007">
    <property type="protein sequence ID" value="TNU92958.1"/>
    <property type="molecule type" value="Genomic_DNA"/>
</dbReference>
<accession>A0A5C5C303</accession>